<evidence type="ECO:0000313" key="1">
    <source>
        <dbReference type="EMBL" id="KAF8872436.1"/>
    </source>
</evidence>
<comment type="caution">
    <text evidence="1">The sequence shown here is derived from an EMBL/GenBank/DDBJ whole genome shotgun (WGS) entry which is preliminary data.</text>
</comment>
<proteinExistence type="predicted"/>
<accession>A0A9P5N7V4</accession>
<evidence type="ECO:0000313" key="2">
    <source>
        <dbReference type="Proteomes" id="UP000724874"/>
    </source>
</evidence>
<keyword evidence="2" id="KW-1185">Reference proteome</keyword>
<dbReference type="Proteomes" id="UP000724874">
    <property type="component" value="Unassembled WGS sequence"/>
</dbReference>
<dbReference type="AlphaFoldDB" id="A0A9P5N7V4"/>
<organism evidence="1 2">
    <name type="scientific">Gymnopilus junonius</name>
    <name type="common">Spectacular rustgill mushroom</name>
    <name type="synonym">Gymnopilus spectabilis subsp. junonius</name>
    <dbReference type="NCBI Taxonomy" id="109634"/>
    <lineage>
        <taxon>Eukaryota</taxon>
        <taxon>Fungi</taxon>
        <taxon>Dikarya</taxon>
        <taxon>Basidiomycota</taxon>
        <taxon>Agaricomycotina</taxon>
        <taxon>Agaricomycetes</taxon>
        <taxon>Agaricomycetidae</taxon>
        <taxon>Agaricales</taxon>
        <taxon>Agaricineae</taxon>
        <taxon>Hymenogastraceae</taxon>
        <taxon>Gymnopilus</taxon>
    </lineage>
</organism>
<dbReference type="EMBL" id="JADNYJ010000267">
    <property type="protein sequence ID" value="KAF8872436.1"/>
    <property type="molecule type" value="Genomic_DNA"/>
</dbReference>
<sequence>MWGTRYAACQCVRAVMSWAVSSLRTSIVDSGNDGKQKNFVRDSNLLSGRVQRHEQFLAFDTYLRF</sequence>
<name>A0A9P5N7V4_GYMJU</name>
<gene>
    <name evidence="1" type="ORF">CPB84DRAFT_1799541</name>
</gene>
<protein>
    <submittedName>
        <fullName evidence="1">Uncharacterized protein</fullName>
    </submittedName>
</protein>
<reference evidence="1" key="1">
    <citation type="submission" date="2020-11" db="EMBL/GenBank/DDBJ databases">
        <authorList>
            <consortium name="DOE Joint Genome Institute"/>
            <person name="Ahrendt S."/>
            <person name="Riley R."/>
            <person name="Andreopoulos W."/>
            <person name="LaButti K."/>
            <person name="Pangilinan J."/>
            <person name="Ruiz-duenas F.J."/>
            <person name="Barrasa J.M."/>
            <person name="Sanchez-Garcia M."/>
            <person name="Camarero S."/>
            <person name="Miyauchi S."/>
            <person name="Serrano A."/>
            <person name="Linde D."/>
            <person name="Babiker R."/>
            <person name="Drula E."/>
            <person name="Ayuso-Fernandez I."/>
            <person name="Pacheco R."/>
            <person name="Padilla G."/>
            <person name="Ferreira P."/>
            <person name="Barriuso J."/>
            <person name="Kellner H."/>
            <person name="Castanera R."/>
            <person name="Alfaro M."/>
            <person name="Ramirez L."/>
            <person name="Pisabarro A.G."/>
            <person name="Kuo A."/>
            <person name="Tritt A."/>
            <person name="Lipzen A."/>
            <person name="He G."/>
            <person name="Yan M."/>
            <person name="Ng V."/>
            <person name="Cullen D."/>
            <person name="Martin F."/>
            <person name="Rosso M.-N."/>
            <person name="Henrissat B."/>
            <person name="Hibbett D."/>
            <person name="Martinez A.T."/>
            <person name="Grigoriev I.V."/>
        </authorList>
    </citation>
    <scope>NUCLEOTIDE SEQUENCE</scope>
    <source>
        <strain evidence="1">AH 44721</strain>
    </source>
</reference>
<feature type="non-terminal residue" evidence="1">
    <location>
        <position position="1"/>
    </location>
</feature>